<dbReference type="AlphaFoldDB" id="A0AAE0F3H5"/>
<evidence type="ECO:0000313" key="2">
    <source>
        <dbReference type="EMBL" id="KAK3249010.1"/>
    </source>
</evidence>
<sequence>MGDNKTFEVNMLHALGEQNAGLAPAKMEKFFTSLGIEYQLHRTRHANLQKRVGKEVHDMAIASCEKALEEEATIAEVKGDIANGVVQLSTTGDCAWPNRGSGRSYASFGGMFVLVRAFTKKILSTSIFDKMCSTCECAEKKPLDDEGHRPPPPPHDCWRGARGINCESNPAWRGASKAMEAAGAVSCVKSIGAYKSDDIPAVRVAKFTADEDSNMIAAINDPKGEVPGDLQPVEKLSDPNHLQKLLYKALEELRKERKWSGATLSKNVIDYFNKLYRYVVKSVAVIEDLPGFETEDEKAEWVSGALLNIVDHAFDIDPTHAGCHHHRAPRPDGSFYPWCGVESARPDWKIHLPHGKFLSRDEPPGYYAAVRDVFEKFARKETILKQLHDTDTNTNESINGMVVKGYLPGGKAQQNGQSGVYGWACCHTIVSKNEGHRYRQELCRRLLGDRAS</sequence>
<dbReference type="Pfam" id="PF20700">
    <property type="entry name" value="Mutator"/>
    <property type="match status" value="1"/>
</dbReference>
<dbReference type="EMBL" id="LGRX02027640">
    <property type="protein sequence ID" value="KAK3249010.1"/>
    <property type="molecule type" value="Genomic_DNA"/>
</dbReference>
<feature type="domain" description="Mutator-like transposase" evidence="1">
    <location>
        <begin position="4"/>
        <end position="324"/>
    </location>
</feature>
<protein>
    <recommendedName>
        <fullName evidence="1">Mutator-like transposase domain-containing protein</fullName>
    </recommendedName>
</protein>
<evidence type="ECO:0000313" key="3">
    <source>
        <dbReference type="Proteomes" id="UP001190700"/>
    </source>
</evidence>
<keyword evidence="3" id="KW-1185">Reference proteome</keyword>
<name>A0AAE0F3H5_9CHLO</name>
<dbReference type="InterPro" id="IPR049012">
    <property type="entry name" value="Mutator_transp_dom"/>
</dbReference>
<accession>A0AAE0F3H5</accession>
<dbReference type="Proteomes" id="UP001190700">
    <property type="component" value="Unassembled WGS sequence"/>
</dbReference>
<organism evidence="2 3">
    <name type="scientific">Cymbomonas tetramitiformis</name>
    <dbReference type="NCBI Taxonomy" id="36881"/>
    <lineage>
        <taxon>Eukaryota</taxon>
        <taxon>Viridiplantae</taxon>
        <taxon>Chlorophyta</taxon>
        <taxon>Pyramimonadophyceae</taxon>
        <taxon>Pyramimonadales</taxon>
        <taxon>Pyramimonadaceae</taxon>
        <taxon>Cymbomonas</taxon>
    </lineage>
</organism>
<evidence type="ECO:0000259" key="1">
    <source>
        <dbReference type="Pfam" id="PF20700"/>
    </source>
</evidence>
<comment type="caution">
    <text evidence="2">The sequence shown here is derived from an EMBL/GenBank/DDBJ whole genome shotgun (WGS) entry which is preliminary data.</text>
</comment>
<reference evidence="2 3" key="1">
    <citation type="journal article" date="2015" name="Genome Biol. Evol.">
        <title>Comparative Genomics of a Bacterivorous Green Alga Reveals Evolutionary Causalities and Consequences of Phago-Mixotrophic Mode of Nutrition.</title>
        <authorList>
            <person name="Burns J.A."/>
            <person name="Paasch A."/>
            <person name="Narechania A."/>
            <person name="Kim E."/>
        </authorList>
    </citation>
    <scope>NUCLEOTIDE SEQUENCE [LARGE SCALE GENOMIC DNA]</scope>
    <source>
        <strain evidence="2 3">PLY_AMNH</strain>
    </source>
</reference>
<proteinExistence type="predicted"/>
<gene>
    <name evidence="2" type="ORF">CYMTET_41550</name>
</gene>